<sequence length="252" mass="27317">MHRSVLAASESGLRHAKARALKRRQVINTIISSQAHSGHLAKSEVWREIPHDLNIREMAMEPDTRASENFNWELQSSPRSDLAAGELLKAGAGHSRFRLDLTTNQHDRVSGMATLNATSSHKVLGHAISFFGSQMKTPGSNVCGHGDPVFDRAWHRACGSVTGKPEPCAGHGIEVPAESFASSCATALGRGPSLDYPLTSLRFIAYPKPALDDVEGSIPGDGTCQFAFPLRGSNPRSHSQQRWNIGHMLVHS</sequence>
<proteinExistence type="predicted"/>
<dbReference type="AlphaFoldDB" id="M3B5B4"/>
<gene>
    <name evidence="1" type="ORF">MYCFIDRAFT_173515</name>
</gene>
<protein>
    <submittedName>
        <fullName evidence="1">Uncharacterized protein</fullName>
    </submittedName>
</protein>
<dbReference type="KEGG" id="pfj:MYCFIDRAFT_173515"/>
<evidence type="ECO:0000313" key="2">
    <source>
        <dbReference type="Proteomes" id="UP000016932"/>
    </source>
</evidence>
<dbReference type="VEuPathDB" id="FungiDB:MYCFIDRAFT_173515"/>
<dbReference type="EMBL" id="KB446557">
    <property type="protein sequence ID" value="EME84552.1"/>
    <property type="molecule type" value="Genomic_DNA"/>
</dbReference>
<evidence type="ECO:0000313" key="1">
    <source>
        <dbReference type="EMBL" id="EME84552.1"/>
    </source>
</evidence>
<organism evidence="1 2">
    <name type="scientific">Pseudocercospora fijiensis (strain CIRAD86)</name>
    <name type="common">Black leaf streak disease fungus</name>
    <name type="synonym">Mycosphaerella fijiensis</name>
    <dbReference type="NCBI Taxonomy" id="383855"/>
    <lineage>
        <taxon>Eukaryota</taxon>
        <taxon>Fungi</taxon>
        <taxon>Dikarya</taxon>
        <taxon>Ascomycota</taxon>
        <taxon>Pezizomycotina</taxon>
        <taxon>Dothideomycetes</taxon>
        <taxon>Dothideomycetidae</taxon>
        <taxon>Mycosphaerellales</taxon>
        <taxon>Mycosphaerellaceae</taxon>
        <taxon>Pseudocercospora</taxon>
    </lineage>
</organism>
<dbReference type="GeneID" id="19333005"/>
<accession>M3B5B4</accession>
<dbReference type="Proteomes" id="UP000016932">
    <property type="component" value="Unassembled WGS sequence"/>
</dbReference>
<dbReference type="OrthoDB" id="10478739at2759"/>
<keyword evidence="2" id="KW-1185">Reference proteome</keyword>
<name>M3B5B4_PSEFD</name>
<dbReference type="HOGENOM" id="CLU_1103183_0_0_1"/>
<dbReference type="RefSeq" id="XP_007925176.1">
    <property type="nucleotide sequence ID" value="XM_007926985.1"/>
</dbReference>
<reference evidence="1 2" key="1">
    <citation type="journal article" date="2012" name="PLoS Pathog.">
        <title>Diverse lifestyles and strategies of plant pathogenesis encoded in the genomes of eighteen Dothideomycetes fungi.</title>
        <authorList>
            <person name="Ohm R.A."/>
            <person name="Feau N."/>
            <person name="Henrissat B."/>
            <person name="Schoch C.L."/>
            <person name="Horwitz B.A."/>
            <person name="Barry K.W."/>
            <person name="Condon B.J."/>
            <person name="Copeland A.C."/>
            <person name="Dhillon B."/>
            <person name="Glaser F."/>
            <person name="Hesse C.N."/>
            <person name="Kosti I."/>
            <person name="LaButti K."/>
            <person name="Lindquist E.A."/>
            <person name="Lucas S."/>
            <person name="Salamov A.A."/>
            <person name="Bradshaw R.E."/>
            <person name="Ciuffetti L."/>
            <person name="Hamelin R.C."/>
            <person name="Kema G.H.J."/>
            <person name="Lawrence C."/>
            <person name="Scott J.A."/>
            <person name="Spatafora J.W."/>
            <person name="Turgeon B.G."/>
            <person name="de Wit P.J.G.M."/>
            <person name="Zhong S."/>
            <person name="Goodwin S.B."/>
            <person name="Grigoriev I.V."/>
        </authorList>
    </citation>
    <scope>NUCLEOTIDE SEQUENCE [LARGE SCALE GENOMIC DNA]</scope>
    <source>
        <strain evidence="1 2">CIRAD86</strain>
    </source>
</reference>